<dbReference type="SUPFAM" id="SSF53335">
    <property type="entry name" value="S-adenosyl-L-methionine-dependent methyltransferases"/>
    <property type="match status" value="1"/>
</dbReference>
<gene>
    <name evidence="1" type="ORF">DSM5745_10610</name>
</gene>
<dbReference type="STRING" id="1810919.A0A3D8QH14"/>
<dbReference type="Gene3D" id="3.40.50.150">
    <property type="entry name" value="Vaccinia Virus protein VP39"/>
    <property type="match status" value="1"/>
</dbReference>
<evidence type="ECO:0000313" key="2">
    <source>
        <dbReference type="Proteomes" id="UP000256690"/>
    </source>
</evidence>
<dbReference type="Proteomes" id="UP000256690">
    <property type="component" value="Unassembled WGS sequence"/>
</dbReference>
<sequence length="321" mass="35841">MSGMPEMYPLARDRAESHRQVLNEQHKVLVDFVEGPIDQSVPLENISAIADVATGTGIWLWDVKKLLDKHAGESERSFHGFDISAAQFPPALEGIHLSVQDVFQPFPTEHHNRYDLVNVRLLVTAFPESEYQKAVNNLLTILKPGGYLQWVEIDFSELATDHPRASPVTDTWLKFCEITNISQRAPGVIQSAYQNAGLLNIVNRPFSPRNRQDLLERIQKWQTGFYTSVMPLILLKTRNVADSDAANKRAAEILRDLQLYYAEGNVVDTRFGDSSAPEPIVDDPSAQHAPAQLDFGADAAELALAANRIAGIDLPTRHLDR</sequence>
<keyword evidence="2" id="KW-1185">Reference proteome</keyword>
<dbReference type="RefSeq" id="XP_026598644.1">
    <property type="nucleotide sequence ID" value="XM_026752626.1"/>
</dbReference>
<proteinExistence type="predicted"/>
<comment type="caution">
    <text evidence="1">The sequence shown here is derived from an EMBL/GenBank/DDBJ whole genome shotgun (WGS) entry which is preliminary data.</text>
</comment>
<dbReference type="AlphaFoldDB" id="A0A3D8QH14"/>
<dbReference type="GeneID" id="38120980"/>
<dbReference type="PANTHER" id="PTHR43591:SF50">
    <property type="entry name" value="METHYLTRANSFERASE DOMAIN-CONTAINING PROTEIN-RELATED"/>
    <property type="match status" value="1"/>
</dbReference>
<evidence type="ECO:0000313" key="1">
    <source>
        <dbReference type="EMBL" id="RDW61112.1"/>
    </source>
</evidence>
<dbReference type="OrthoDB" id="417697at2759"/>
<dbReference type="EMBL" id="PVWQ01000017">
    <property type="protein sequence ID" value="RDW61112.1"/>
    <property type="molecule type" value="Genomic_DNA"/>
</dbReference>
<reference evidence="1 2" key="1">
    <citation type="journal article" date="2018" name="IMA Fungus">
        <title>IMA Genome-F 9: Draft genome sequence of Annulohypoxylon stygium, Aspergillus mulundensis, Berkeleyomyces basicola (syn. Thielaviopsis basicola), Ceratocystis smalleyi, two Cercospora beticola strains, Coleophoma cylindrospora, Fusarium fracticaudum, Phialophora cf. hyalina, and Morchella septimelata.</title>
        <authorList>
            <person name="Wingfield B.D."/>
            <person name="Bills G.F."/>
            <person name="Dong Y."/>
            <person name="Huang W."/>
            <person name="Nel W.J."/>
            <person name="Swalarsk-Parry B.S."/>
            <person name="Vaghefi N."/>
            <person name="Wilken P.M."/>
            <person name="An Z."/>
            <person name="de Beer Z.W."/>
            <person name="De Vos L."/>
            <person name="Chen L."/>
            <person name="Duong T.A."/>
            <person name="Gao Y."/>
            <person name="Hammerbacher A."/>
            <person name="Kikkert J.R."/>
            <person name="Li Y."/>
            <person name="Li H."/>
            <person name="Li K."/>
            <person name="Li Q."/>
            <person name="Liu X."/>
            <person name="Ma X."/>
            <person name="Naidoo K."/>
            <person name="Pethybridge S.J."/>
            <person name="Sun J."/>
            <person name="Steenkamp E.T."/>
            <person name="van der Nest M.A."/>
            <person name="van Wyk S."/>
            <person name="Wingfield M.J."/>
            <person name="Xiong C."/>
            <person name="Yue Q."/>
            <person name="Zhang X."/>
        </authorList>
    </citation>
    <scope>NUCLEOTIDE SEQUENCE [LARGE SCALE GENOMIC DNA]</scope>
    <source>
        <strain evidence="1 2">DSM 5745</strain>
    </source>
</reference>
<evidence type="ECO:0008006" key="3">
    <source>
        <dbReference type="Google" id="ProtNLM"/>
    </source>
</evidence>
<name>A0A3D8QH14_9EURO</name>
<organism evidence="1 2">
    <name type="scientific">Aspergillus mulundensis</name>
    <dbReference type="NCBI Taxonomy" id="1810919"/>
    <lineage>
        <taxon>Eukaryota</taxon>
        <taxon>Fungi</taxon>
        <taxon>Dikarya</taxon>
        <taxon>Ascomycota</taxon>
        <taxon>Pezizomycotina</taxon>
        <taxon>Eurotiomycetes</taxon>
        <taxon>Eurotiomycetidae</taxon>
        <taxon>Eurotiales</taxon>
        <taxon>Aspergillaceae</taxon>
        <taxon>Aspergillus</taxon>
        <taxon>Aspergillus subgen. Nidulantes</taxon>
    </lineage>
</organism>
<accession>A0A3D8QH14</accession>
<dbReference type="CDD" id="cd02440">
    <property type="entry name" value="AdoMet_MTases"/>
    <property type="match status" value="1"/>
</dbReference>
<protein>
    <recommendedName>
        <fullName evidence="3">Methyltransferase domain-containing protein</fullName>
    </recommendedName>
</protein>
<dbReference type="InterPro" id="IPR029063">
    <property type="entry name" value="SAM-dependent_MTases_sf"/>
</dbReference>
<dbReference type="PANTHER" id="PTHR43591">
    <property type="entry name" value="METHYLTRANSFERASE"/>
    <property type="match status" value="1"/>
</dbReference>